<evidence type="ECO:0000256" key="1">
    <source>
        <dbReference type="PROSITE-ProRule" id="PRU00339"/>
    </source>
</evidence>
<name>A0A7T5UQF8_9BACT</name>
<dbReference type="Proteomes" id="UP000595618">
    <property type="component" value="Chromosome"/>
</dbReference>
<feature type="transmembrane region" description="Helical" evidence="2">
    <location>
        <begin position="129"/>
        <end position="152"/>
    </location>
</feature>
<dbReference type="SMART" id="SM00028">
    <property type="entry name" value="TPR"/>
    <property type="match status" value="4"/>
</dbReference>
<feature type="transmembrane region" description="Helical" evidence="2">
    <location>
        <begin position="105"/>
        <end position="122"/>
    </location>
</feature>
<feature type="transmembrane region" description="Helical" evidence="2">
    <location>
        <begin position="70"/>
        <end position="93"/>
    </location>
</feature>
<dbReference type="PROSITE" id="PS50005">
    <property type="entry name" value="TPR"/>
    <property type="match status" value="2"/>
</dbReference>
<feature type="transmembrane region" description="Helical" evidence="2">
    <location>
        <begin position="260"/>
        <end position="282"/>
    </location>
</feature>
<feature type="transmembrane region" description="Helical" evidence="2">
    <location>
        <begin position="204"/>
        <end position="221"/>
    </location>
</feature>
<proteinExistence type="predicted"/>
<feature type="transmembrane region" description="Helical" evidence="2">
    <location>
        <begin position="14"/>
        <end position="34"/>
    </location>
</feature>
<evidence type="ECO:0000256" key="2">
    <source>
        <dbReference type="SAM" id="Phobius"/>
    </source>
</evidence>
<feature type="repeat" description="TPR" evidence="1">
    <location>
        <begin position="697"/>
        <end position="730"/>
    </location>
</feature>
<accession>A0A7T5UQF8</accession>
<reference evidence="3 4" key="1">
    <citation type="submission" date="2020-07" db="EMBL/GenBank/DDBJ databases">
        <title>Huge and variable diversity of episymbiotic CPR bacteria and DPANN archaea in groundwater ecosystems.</title>
        <authorList>
            <person name="He C.Y."/>
            <person name="Keren R."/>
            <person name="Whittaker M."/>
            <person name="Farag I.F."/>
            <person name="Doudna J."/>
            <person name="Cate J.H.D."/>
            <person name="Banfield J.F."/>
        </authorList>
    </citation>
    <scope>NUCLEOTIDE SEQUENCE [LARGE SCALE GENOMIC DNA]</scope>
    <source>
        <strain evidence="3">NC_groundwater_541_Ag_S-0.1um_46_50</strain>
    </source>
</reference>
<protein>
    <submittedName>
        <fullName evidence="3">Tetratricopeptide repeat protein</fullName>
    </submittedName>
</protein>
<feature type="transmembrane region" description="Helical" evidence="2">
    <location>
        <begin position="40"/>
        <end position="58"/>
    </location>
</feature>
<feature type="transmembrane region" description="Helical" evidence="2">
    <location>
        <begin position="180"/>
        <end position="197"/>
    </location>
</feature>
<keyword evidence="2" id="KW-0812">Transmembrane</keyword>
<gene>
    <name evidence="3" type="ORF">HYW89_03575</name>
</gene>
<keyword evidence="2" id="KW-0472">Membrane</keyword>
<feature type="transmembrane region" description="Helical" evidence="2">
    <location>
        <begin position="414"/>
        <end position="439"/>
    </location>
</feature>
<dbReference type="PANTHER" id="PTHR37422">
    <property type="entry name" value="TEICHURONIC ACID BIOSYNTHESIS PROTEIN TUAE"/>
    <property type="match status" value="1"/>
</dbReference>
<keyword evidence="2" id="KW-1133">Transmembrane helix</keyword>
<feature type="transmembrane region" description="Helical" evidence="2">
    <location>
        <begin position="451"/>
        <end position="472"/>
    </location>
</feature>
<organism evidence="3 4">
    <name type="scientific">Candidatus Sungiibacteriota bacterium</name>
    <dbReference type="NCBI Taxonomy" id="2750080"/>
    <lineage>
        <taxon>Bacteria</taxon>
        <taxon>Candidatus Sungiibacteriota</taxon>
    </lineage>
</organism>
<dbReference type="InterPro" id="IPR019734">
    <property type="entry name" value="TPR_rpt"/>
</dbReference>
<dbReference type="PANTHER" id="PTHR37422:SF13">
    <property type="entry name" value="LIPOPOLYSACCHARIDE BIOSYNTHESIS PROTEIN PA4999-RELATED"/>
    <property type="match status" value="1"/>
</dbReference>
<dbReference type="PROSITE" id="PS50293">
    <property type="entry name" value="TPR_REGION"/>
    <property type="match status" value="1"/>
</dbReference>
<evidence type="ECO:0000313" key="4">
    <source>
        <dbReference type="Proteomes" id="UP000595618"/>
    </source>
</evidence>
<sequence>MDQPINRFEYAAKIVLYVVAVLLPLWVFPIQISADFGREVVLGALVVVSAVLGLISILTKGEIYYRRSPILWAAAALLLVFGISTILSRSPMISLLLADASTEKLSTLILGVLLMILLGSLFRSRSEAGAFILLLVFSSALLGVLTVIQFLFDFSLYRLMLPAVANGIGFSPIGPTNSLALYYAALFILTVVFLLAPPEGWKSWVRYVLMLAAAVFLFNLFLIHYRIAWIVLLGSGIFLFGLLSKTLGMKDGRGEVSWRYWFALALLVLSIVMVMIRGPVFVKVGFPAEVAPSLSGTWRVVSNVFKEGVRPLLLGSGPGTFAVDWQLYKDPAVNQTIFWNVRFNQGNSLVATLPATVGILGLLAFLGFTGVSIFLFLRYLLLSKTEEGALPRSTFLAFVAAVLAIFLYPANLTIIILLFVALGLLHVLMSGGGSGFWSIREKTISFKTPGSLFSSSLIIIFFLALGIAVLYMQVGRIRAAVATRQGFVELNRGSVEEAISKLESAVSFDERHYAYHQNLVIARMEKIRSIIQRASKGEDVQQEFQNTVSSAVQSLQRATDLNPSEASLWRQQGAFYELIIPFIQGAERFSFEGYRKAAELDPLDPSIWTEWGRSGIVFADRIQIAMDQAKKAERESLGQARVSVLRESEQLLKKAVGVKPDFAQAHFLLAQIALRLGDAGSAVKSVEAAKLTAPFDIGIAFQLGLLYYQNNDFDRAEAEFKRALSLNQDYSNARYFLGLIYARRGNKEAAIKEFERVLTFNPNNQEVRKILSNLRGGKRALEGIVPLESRKEAPVR</sequence>
<dbReference type="Pfam" id="PF13432">
    <property type="entry name" value="TPR_16"/>
    <property type="match status" value="2"/>
</dbReference>
<dbReference type="AlphaFoldDB" id="A0A7T5UQF8"/>
<dbReference type="InterPro" id="IPR051533">
    <property type="entry name" value="WaaL-like"/>
</dbReference>
<dbReference type="InterPro" id="IPR011990">
    <property type="entry name" value="TPR-like_helical_dom_sf"/>
</dbReference>
<feature type="transmembrane region" description="Helical" evidence="2">
    <location>
        <begin position="389"/>
        <end position="408"/>
    </location>
</feature>
<evidence type="ECO:0000313" key="3">
    <source>
        <dbReference type="EMBL" id="QQG45055.1"/>
    </source>
</evidence>
<dbReference type="EMBL" id="CP066690">
    <property type="protein sequence ID" value="QQG45055.1"/>
    <property type="molecule type" value="Genomic_DNA"/>
</dbReference>
<dbReference type="Gene3D" id="1.25.40.10">
    <property type="entry name" value="Tetratricopeptide repeat domain"/>
    <property type="match status" value="2"/>
</dbReference>
<keyword evidence="1" id="KW-0802">TPR repeat</keyword>
<dbReference type="SUPFAM" id="SSF48452">
    <property type="entry name" value="TPR-like"/>
    <property type="match status" value="2"/>
</dbReference>
<feature type="transmembrane region" description="Helical" evidence="2">
    <location>
        <begin position="349"/>
        <end position="377"/>
    </location>
</feature>
<feature type="transmembrane region" description="Helical" evidence="2">
    <location>
        <begin position="227"/>
        <end position="248"/>
    </location>
</feature>
<feature type="repeat" description="TPR" evidence="1">
    <location>
        <begin position="731"/>
        <end position="764"/>
    </location>
</feature>